<evidence type="ECO:0000259" key="7">
    <source>
        <dbReference type="Pfam" id="PF13396"/>
    </source>
</evidence>
<feature type="transmembrane region" description="Helical" evidence="6">
    <location>
        <begin position="40"/>
        <end position="61"/>
    </location>
</feature>
<evidence type="ECO:0000313" key="9">
    <source>
        <dbReference type="Proteomes" id="UP000198618"/>
    </source>
</evidence>
<organism evidence="8 9">
    <name type="scientific">Oceanobacillus limi</name>
    <dbReference type="NCBI Taxonomy" id="930131"/>
    <lineage>
        <taxon>Bacteria</taxon>
        <taxon>Bacillati</taxon>
        <taxon>Bacillota</taxon>
        <taxon>Bacilli</taxon>
        <taxon>Bacillales</taxon>
        <taxon>Bacillaceae</taxon>
        <taxon>Oceanobacillus</taxon>
    </lineage>
</organism>
<sequence length="66" mass="7701">MELLQEINWAIIAPILVIQGILIVIALIDWIRADETNGPKWLWLIIILFVSTLGPILYFIFGRRQR</sequence>
<evidence type="ECO:0000256" key="6">
    <source>
        <dbReference type="SAM" id="Phobius"/>
    </source>
</evidence>
<keyword evidence="9" id="KW-1185">Reference proteome</keyword>
<feature type="transmembrane region" description="Helical" evidence="6">
    <location>
        <begin position="7"/>
        <end position="28"/>
    </location>
</feature>
<evidence type="ECO:0000313" key="8">
    <source>
        <dbReference type="EMBL" id="SET71042.1"/>
    </source>
</evidence>
<evidence type="ECO:0000256" key="3">
    <source>
        <dbReference type="ARBA" id="ARBA00022692"/>
    </source>
</evidence>
<keyword evidence="3 6" id="KW-0812">Transmembrane</keyword>
<dbReference type="AlphaFoldDB" id="A0A1I0GJ90"/>
<proteinExistence type="predicted"/>
<name>A0A1I0GJ90_9BACI</name>
<gene>
    <name evidence="8" type="ORF">SAMN05216389_12224</name>
</gene>
<evidence type="ECO:0000256" key="2">
    <source>
        <dbReference type="ARBA" id="ARBA00022475"/>
    </source>
</evidence>
<dbReference type="STRING" id="930131.SAMN05216389_12224"/>
<evidence type="ECO:0000256" key="4">
    <source>
        <dbReference type="ARBA" id="ARBA00022989"/>
    </source>
</evidence>
<dbReference type="InterPro" id="IPR027379">
    <property type="entry name" value="CLS_N"/>
</dbReference>
<evidence type="ECO:0000256" key="5">
    <source>
        <dbReference type="ARBA" id="ARBA00023136"/>
    </source>
</evidence>
<dbReference type="GO" id="GO:0005886">
    <property type="term" value="C:plasma membrane"/>
    <property type="evidence" value="ECO:0007669"/>
    <property type="project" value="UniProtKB-SubCell"/>
</dbReference>
<feature type="domain" description="Cardiolipin synthase N-terminal" evidence="7">
    <location>
        <begin position="21"/>
        <end position="63"/>
    </location>
</feature>
<accession>A0A1I0GJ90</accession>
<dbReference type="OrthoDB" id="3243324at2"/>
<reference evidence="8 9" key="1">
    <citation type="submission" date="2016-10" db="EMBL/GenBank/DDBJ databases">
        <authorList>
            <person name="de Groot N.N."/>
        </authorList>
    </citation>
    <scope>NUCLEOTIDE SEQUENCE [LARGE SCALE GENOMIC DNA]</scope>
    <source>
        <strain evidence="8 9">IBRC-M 10780</strain>
    </source>
</reference>
<protein>
    <submittedName>
        <fullName evidence="8">Phospholipase_D-nuclease N-terminal</fullName>
    </submittedName>
</protein>
<keyword evidence="4 6" id="KW-1133">Transmembrane helix</keyword>
<dbReference type="RefSeq" id="WP_090872182.1">
    <property type="nucleotide sequence ID" value="NZ_FOHE01000022.1"/>
</dbReference>
<keyword evidence="2" id="KW-1003">Cell membrane</keyword>
<dbReference type="Proteomes" id="UP000198618">
    <property type="component" value="Unassembled WGS sequence"/>
</dbReference>
<evidence type="ECO:0000256" key="1">
    <source>
        <dbReference type="ARBA" id="ARBA00004651"/>
    </source>
</evidence>
<keyword evidence="5 6" id="KW-0472">Membrane</keyword>
<comment type="subcellular location">
    <subcellularLocation>
        <location evidence="1">Cell membrane</location>
        <topology evidence="1">Multi-pass membrane protein</topology>
    </subcellularLocation>
</comment>
<dbReference type="Pfam" id="PF13396">
    <property type="entry name" value="PLDc_N"/>
    <property type="match status" value="1"/>
</dbReference>
<dbReference type="EMBL" id="FOHE01000022">
    <property type="protein sequence ID" value="SET71042.1"/>
    <property type="molecule type" value="Genomic_DNA"/>
</dbReference>